<evidence type="ECO:0000256" key="1">
    <source>
        <dbReference type="SAM" id="MobiDB-lite"/>
    </source>
</evidence>
<comment type="caution">
    <text evidence="2">The sequence shown here is derived from an EMBL/GenBank/DDBJ whole genome shotgun (WGS) entry which is preliminary data.</text>
</comment>
<evidence type="ECO:0000313" key="2">
    <source>
        <dbReference type="EMBL" id="RYP06506.1"/>
    </source>
</evidence>
<name>A0A4Q4THU1_9PEZI</name>
<gene>
    <name evidence="2" type="ORF">DL764_003126</name>
</gene>
<dbReference type="OrthoDB" id="2943660at2759"/>
<proteinExistence type="predicted"/>
<protein>
    <submittedName>
        <fullName evidence="2">Uncharacterized protein</fullName>
    </submittedName>
</protein>
<feature type="compositionally biased region" description="Polar residues" evidence="1">
    <location>
        <begin position="13"/>
        <end position="26"/>
    </location>
</feature>
<keyword evidence="3" id="KW-1185">Reference proteome</keyword>
<feature type="region of interest" description="Disordered" evidence="1">
    <location>
        <begin position="1"/>
        <end position="34"/>
    </location>
</feature>
<evidence type="ECO:0000313" key="3">
    <source>
        <dbReference type="Proteomes" id="UP000293360"/>
    </source>
</evidence>
<reference evidence="2 3" key="1">
    <citation type="submission" date="2018-06" db="EMBL/GenBank/DDBJ databases">
        <title>Complete Genomes of Monosporascus.</title>
        <authorList>
            <person name="Robinson A.J."/>
            <person name="Natvig D.O."/>
        </authorList>
    </citation>
    <scope>NUCLEOTIDE SEQUENCE [LARGE SCALE GENOMIC DNA]</scope>
    <source>
        <strain evidence="2 3">CBS 110550</strain>
    </source>
</reference>
<sequence>MPSMLQKQPRLYIQSSSAHRTTQEATRPSDAGWLRHVPQIERYVGNGPENQSSAEYSGTAAGGLGDMESAMAMSVGQRDLADFYADILMDNSPHTDATNFIGNDFLSESAGLHGDNLPVQGSTDHHQQRLFSSPLASLIGNDFQAACGAEAGNCDETSRGTPQAETESCYMAILARLSKLEKSLETSPRPAPLDLVLPAEQDTRTLQQQLFSCQGHEHISYIKTGHCLDVHSSSLLVLSLIAGRVVGLLEDLFRRAAVTAHGLDRSMRSSTWFLGSSPGASLSQASERHLERSVRSSFARNIKCPVPEANCELTIGNYEVDNEVQGRVMKEILKRRIRALEKMLEEMRVYIRGQGIHQYGHGQRQAADQSGGVFGGGGSGSVALAPTALMVNDLQRRAELLQGRVELAE</sequence>
<dbReference type="Proteomes" id="UP000293360">
    <property type="component" value="Unassembled WGS sequence"/>
</dbReference>
<dbReference type="AlphaFoldDB" id="A0A4Q4THU1"/>
<dbReference type="EMBL" id="QJNU01000127">
    <property type="protein sequence ID" value="RYP06506.1"/>
    <property type="molecule type" value="Genomic_DNA"/>
</dbReference>
<accession>A0A4Q4THU1</accession>
<organism evidence="2 3">
    <name type="scientific">Monosporascus ibericus</name>
    <dbReference type="NCBI Taxonomy" id="155417"/>
    <lineage>
        <taxon>Eukaryota</taxon>
        <taxon>Fungi</taxon>
        <taxon>Dikarya</taxon>
        <taxon>Ascomycota</taxon>
        <taxon>Pezizomycotina</taxon>
        <taxon>Sordariomycetes</taxon>
        <taxon>Xylariomycetidae</taxon>
        <taxon>Xylariales</taxon>
        <taxon>Xylariales incertae sedis</taxon>
        <taxon>Monosporascus</taxon>
    </lineage>
</organism>